<dbReference type="OrthoDB" id="10072397at2759"/>
<proteinExistence type="predicted"/>
<keyword evidence="3" id="KW-1185">Reference proteome</keyword>
<accession>A0A7R9L2D2</accession>
<dbReference type="EMBL" id="OC865913">
    <property type="protein sequence ID" value="CAD7632661.1"/>
    <property type="molecule type" value="Genomic_DNA"/>
</dbReference>
<feature type="compositionally biased region" description="Basic and acidic residues" evidence="1">
    <location>
        <begin position="82"/>
        <end position="91"/>
    </location>
</feature>
<evidence type="ECO:0000256" key="1">
    <source>
        <dbReference type="SAM" id="MobiDB-lite"/>
    </source>
</evidence>
<dbReference type="Proteomes" id="UP000759131">
    <property type="component" value="Unassembled WGS sequence"/>
</dbReference>
<feature type="compositionally biased region" description="Polar residues" evidence="1">
    <location>
        <begin position="56"/>
        <end position="81"/>
    </location>
</feature>
<gene>
    <name evidence="2" type="ORF">OSB1V03_LOCUS13063</name>
</gene>
<dbReference type="EMBL" id="CAJPIZ010011338">
    <property type="protein sequence ID" value="CAG2113091.1"/>
    <property type="molecule type" value="Genomic_DNA"/>
</dbReference>
<organism evidence="2">
    <name type="scientific">Medioppia subpectinata</name>
    <dbReference type="NCBI Taxonomy" id="1979941"/>
    <lineage>
        <taxon>Eukaryota</taxon>
        <taxon>Metazoa</taxon>
        <taxon>Ecdysozoa</taxon>
        <taxon>Arthropoda</taxon>
        <taxon>Chelicerata</taxon>
        <taxon>Arachnida</taxon>
        <taxon>Acari</taxon>
        <taxon>Acariformes</taxon>
        <taxon>Sarcoptiformes</taxon>
        <taxon>Oribatida</taxon>
        <taxon>Brachypylina</taxon>
        <taxon>Oppioidea</taxon>
        <taxon>Oppiidae</taxon>
        <taxon>Medioppia</taxon>
    </lineage>
</organism>
<name>A0A7R9L2D2_9ACAR</name>
<feature type="compositionally biased region" description="Low complexity" evidence="1">
    <location>
        <begin position="39"/>
        <end position="55"/>
    </location>
</feature>
<feature type="region of interest" description="Disordered" evidence="1">
    <location>
        <begin position="19"/>
        <end position="91"/>
    </location>
</feature>
<reference evidence="2" key="1">
    <citation type="submission" date="2020-11" db="EMBL/GenBank/DDBJ databases">
        <authorList>
            <person name="Tran Van P."/>
        </authorList>
    </citation>
    <scope>NUCLEOTIDE SEQUENCE</scope>
</reference>
<protein>
    <submittedName>
        <fullName evidence="2">Uncharacterized protein</fullName>
    </submittedName>
</protein>
<sequence length="129" mass="14423">MVHSLTARSLTKEFRQMSQLNLPRTQRNRMDINGHKRPVSLIESESSSPSIPCSPTNEGYASDESNTSSIQSNSGNVSMDANKNKANNERKYSPAILKRASYWQKRCENGLISDCAVNEDFPPMETIAK</sequence>
<dbReference type="AlphaFoldDB" id="A0A7R9L2D2"/>
<evidence type="ECO:0000313" key="2">
    <source>
        <dbReference type="EMBL" id="CAD7632661.1"/>
    </source>
</evidence>
<evidence type="ECO:0000313" key="3">
    <source>
        <dbReference type="Proteomes" id="UP000759131"/>
    </source>
</evidence>